<dbReference type="SMART" id="SM00935">
    <property type="entry name" value="OmpH"/>
    <property type="match status" value="1"/>
</dbReference>
<protein>
    <recommendedName>
        <fullName evidence="6">Periplasmic chaperone for outer membrane proteins Skp</fullName>
    </recommendedName>
</protein>
<accession>A0ABM8NR35</accession>
<evidence type="ECO:0008006" key="6">
    <source>
        <dbReference type="Google" id="ProtNLM"/>
    </source>
</evidence>
<dbReference type="SUPFAM" id="SSF111384">
    <property type="entry name" value="OmpH-like"/>
    <property type="match status" value="1"/>
</dbReference>
<name>A0ABM8NR35_9BURK</name>
<dbReference type="InterPro" id="IPR024930">
    <property type="entry name" value="Skp_dom_sf"/>
</dbReference>
<keyword evidence="5" id="KW-1185">Reference proteome</keyword>
<organism evidence="4 5">
    <name type="scientific">Paraburkholderia hiiakae</name>
    <dbReference type="NCBI Taxonomy" id="1081782"/>
    <lineage>
        <taxon>Bacteria</taxon>
        <taxon>Pseudomonadati</taxon>
        <taxon>Pseudomonadota</taxon>
        <taxon>Betaproteobacteria</taxon>
        <taxon>Burkholderiales</taxon>
        <taxon>Burkholderiaceae</taxon>
        <taxon>Paraburkholderia</taxon>
    </lineage>
</organism>
<evidence type="ECO:0000256" key="3">
    <source>
        <dbReference type="SAM" id="MobiDB-lite"/>
    </source>
</evidence>
<dbReference type="Pfam" id="PF03938">
    <property type="entry name" value="OmpH"/>
    <property type="match status" value="1"/>
</dbReference>
<evidence type="ECO:0000256" key="1">
    <source>
        <dbReference type="ARBA" id="ARBA00022729"/>
    </source>
</evidence>
<dbReference type="PANTHER" id="PTHR35089:SF1">
    <property type="entry name" value="CHAPERONE PROTEIN SKP"/>
    <property type="match status" value="1"/>
</dbReference>
<comment type="similarity">
    <text evidence="2">Belongs to the skp family.</text>
</comment>
<dbReference type="EMBL" id="CAJHCQ010000008">
    <property type="protein sequence ID" value="CAD6539382.1"/>
    <property type="molecule type" value="Genomic_DNA"/>
</dbReference>
<comment type="caution">
    <text evidence="4">The sequence shown here is derived from an EMBL/GenBank/DDBJ whole genome shotgun (WGS) entry which is preliminary data.</text>
</comment>
<evidence type="ECO:0000313" key="5">
    <source>
        <dbReference type="Proteomes" id="UP000656319"/>
    </source>
</evidence>
<gene>
    <name evidence="4" type="ORF">LMG27952_03480</name>
</gene>
<sequence length="185" mass="20439">MTLLTGMFSRRTIGAITVSLALLGFGMGVAQAQEARIAAVNSDRILRESAPAKAAQTKLEAEFAKRDKDLQDMAQRLKSMSDSLDKNGPSMSPTDRAQKQRDLSALDSDFQRKQREFREDLNQRRNEELAAVLDRANKVIKQIAEQQHYDLIVQEAVYVSPRIDITDQVLKALAANSTGSGSSSN</sequence>
<evidence type="ECO:0000256" key="2">
    <source>
        <dbReference type="PIRNR" id="PIRNR002094"/>
    </source>
</evidence>
<keyword evidence="1" id="KW-0732">Signal</keyword>
<dbReference type="Gene3D" id="3.30.910.20">
    <property type="entry name" value="Skp domain"/>
    <property type="match status" value="1"/>
</dbReference>
<reference evidence="4 5" key="1">
    <citation type="submission" date="2020-10" db="EMBL/GenBank/DDBJ databases">
        <authorList>
            <person name="Peeters C."/>
        </authorList>
    </citation>
    <scope>NUCLEOTIDE SEQUENCE [LARGE SCALE GENOMIC DNA]</scope>
    <source>
        <strain evidence="4 5">LMG 27952</strain>
    </source>
</reference>
<dbReference type="Proteomes" id="UP000656319">
    <property type="component" value="Unassembled WGS sequence"/>
</dbReference>
<evidence type="ECO:0000313" key="4">
    <source>
        <dbReference type="EMBL" id="CAD6539382.1"/>
    </source>
</evidence>
<dbReference type="InterPro" id="IPR005632">
    <property type="entry name" value="Chaperone_Skp"/>
</dbReference>
<dbReference type="PIRSF" id="PIRSF002094">
    <property type="entry name" value="OMP26_Skp"/>
    <property type="match status" value="1"/>
</dbReference>
<feature type="compositionally biased region" description="Basic and acidic residues" evidence="3">
    <location>
        <begin position="96"/>
        <end position="109"/>
    </location>
</feature>
<feature type="region of interest" description="Disordered" evidence="3">
    <location>
        <begin position="79"/>
        <end position="109"/>
    </location>
</feature>
<dbReference type="PANTHER" id="PTHR35089">
    <property type="entry name" value="CHAPERONE PROTEIN SKP"/>
    <property type="match status" value="1"/>
</dbReference>
<proteinExistence type="inferred from homology"/>